<feature type="domain" description="Integrase zinc-binding" evidence="1">
    <location>
        <begin position="1"/>
        <end position="33"/>
    </location>
</feature>
<dbReference type="Pfam" id="PF17921">
    <property type="entry name" value="Integrase_H2C2"/>
    <property type="match status" value="1"/>
</dbReference>
<sequence length="185" mass="21523">MYKDLKRYFWWSGMRREIADYVAKCYTCQRVKAEHQRPAGTLQLLPISEWKWADISMDFIVGLPKTKKGNDSIWVIVDRLTKSAHFLLMRTTHMANIYQATMGMATYEALYGRPCRSPICWAKPEDSLLIGPELVRQTTEKVALSRECILTAQSRKKSYADQQRRPLEFQVRDLVMLKVSPMKGV</sequence>
<keyword evidence="3" id="KW-1185">Reference proteome</keyword>
<dbReference type="Gramene" id="ONK55503">
    <property type="protein sequence ID" value="ONK55503"/>
    <property type="gene ID" value="A4U43_UnF2330"/>
</dbReference>
<dbReference type="GO" id="GO:0003676">
    <property type="term" value="F:nucleic acid binding"/>
    <property type="evidence" value="ECO:0007669"/>
    <property type="project" value="InterPro"/>
</dbReference>
<dbReference type="Gene3D" id="1.10.340.70">
    <property type="match status" value="1"/>
</dbReference>
<proteinExistence type="predicted"/>
<dbReference type="InterPro" id="IPR036397">
    <property type="entry name" value="RNaseH_sf"/>
</dbReference>
<dbReference type="AlphaFoldDB" id="A0A1R3L7B6"/>
<gene>
    <name evidence="2" type="ORF">A4U43_UnF2330</name>
</gene>
<name>A0A1R3L7B6_ASPOF</name>
<dbReference type="OMA" id="TTHMANI"/>
<reference evidence="3" key="1">
    <citation type="journal article" date="2017" name="Nat. Commun.">
        <title>The asparagus genome sheds light on the origin and evolution of a young Y chromosome.</title>
        <authorList>
            <person name="Harkess A."/>
            <person name="Zhou J."/>
            <person name="Xu C."/>
            <person name="Bowers J.E."/>
            <person name="Van der Hulst R."/>
            <person name="Ayyampalayam S."/>
            <person name="Mercati F."/>
            <person name="Riccardi P."/>
            <person name="McKain M.R."/>
            <person name="Kakrana A."/>
            <person name="Tang H."/>
            <person name="Ray J."/>
            <person name="Groenendijk J."/>
            <person name="Arikit S."/>
            <person name="Mathioni S.M."/>
            <person name="Nakano M."/>
            <person name="Shan H."/>
            <person name="Telgmann-Rauber A."/>
            <person name="Kanno A."/>
            <person name="Yue Z."/>
            <person name="Chen H."/>
            <person name="Li W."/>
            <person name="Chen Y."/>
            <person name="Xu X."/>
            <person name="Zhang Y."/>
            <person name="Luo S."/>
            <person name="Chen H."/>
            <person name="Gao J."/>
            <person name="Mao Z."/>
            <person name="Pires J.C."/>
            <person name="Luo M."/>
            <person name="Kudrna D."/>
            <person name="Wing R.A."/>
            <person name="Meyers B.C."/>
            <person name="Yi K."/>
            <person name="Kong H."/>
            <person name="Lavrijsen P."/>
            <person name="Sunseri F."/>
            <person name="Falavigna A."/>
            <person name="Ye Y."/>
            <person name="Leebens-Mack J.H."/>
            <person name="Chen G."/>
        </authorList>
    </citation>
    <scope>NUCLEOTIDE SEQUENCE [LARGE SCALE GENOMIC DNA]</scope>
    <source>
        <strain evidence="3">cv. DH0086</strain>
    </source>
</reference>
<dbReference type="InterPro" id="IPR012337">
    <property type="entry name" value="RNaseH-like_sf"/>
</dbReference>
<evidence type="ECO:0000313" key="2">
    <source>
        <dbReference type="EMBL" id="ONK55503.1"/>
    </source>
</evidence>
<evidence type="ECO:0000259" key="1">
    <source>
        <dbReference type="Pfam" id="PF17921"/>
    </source>
</evidence>
<dbReference type="SUPFAM" id="SSF53098">
    <property type="entry name" value="Ribonuclease H-like"/>
    <property type="match status" value="1"/>
</dbReference>
<organism evidence="2 3">
    <name type="scientific">Asparagus officinalis</name>
    <name type="common">Garden asparagus</name>
    <dbReference type="NCBI Taxonomy" id="4686"/>
    <lineage>
        <taxon>Eukaryota</taxon>
        <taxon>Viridiplantae</taxon>
        <taxon>Streptophyta</taxon>
        <taxon>Embryophyta</taxon>
        <taxon>Tracheophyta</taxon>
        <taxon>Spermatophyta</taxon>
        <taxon>Magnoliopsida</taxon>
        <taxon>Liliopsida</taxon>
        <taxon>Asparagales</taxon>
        <taxon>Asparagaceae</taxon>
        <taxon>Asparagoideae</taxon>
        <taxon>Asparagus</taxon>
    </lineage>
</organism>
<evidence type="ECO:0000313" key="3">
    <source>
        <dbReference type="Proteomes" id="UP000243459"/>
    </source>
</evidence>
<dbReference type="InterPro" id="IPR041588">
    <property type="entry name" value="Integrase_H2C2"/>
</dbReference>
<dbReference type="PANTHER" id="PTHR45835">
    <property type="entry name" value="YALI0A06105P"/>
    <property type="match status" value="1"/>
</dbReference>
<dbReference type="PANTHER" id="PTHR45835:SF99">
    <property type="entry name" value="CHROMO DOMAIN-CONTAINING PROTEIN-RELATED"/>
    <property type="match status" value="1"/>
</dbReference>
<dbReference type="EMBL" id="KV863413">
    <property type="protein sequence ID" value="ONK55503.1"/>
    <property type="molecule type" value="Genomic_DNA"/>
</dbReference>
<accession>A0A1R3L7B6</accession>
<dbReference type="Proteomes" id="UP000243459">
    <property type="component" value="Unassembled WGS sequence"/>
</dbReference>
<protein>
    <recommendedName>
        <fullName evidence="1">Integrase zinc-binding domain-containing protein</fullName>
    </recommendedName>
</protein>
<dbReference type="Gene3D" id="3.30.420.10">
    <property type="entry name" value="Ribonuclease H-like superfamily/Ribonuclease H"/>
    <property type="match status" value="1"/>
</dbReference>